<dbReference type="EMBL" id="CP046415">
    <property type="protein sequence ID" value="QGT79314.1"/>
    <property type="molecule type" value="Genomic_DNA"/>
</dbReference>
<dbReference type="AlphaFoldDB" id="A0A6I6D735"/>
<sequence>MGALNGPQGITIGLGVLSWKAPRTLSQTLATYADGDLFSLFDDARILFQEISDQDRDVAEVFGLSASGTTNNIGIFGGVKALLEEIDCDYVLLLENDCPLIESHAEAVRQLSAALHDAEEFGIPVFRFRSLAAPGQDFATLGKFRRYFDDRLPFVTARAAWLARIRRWVRPRKAQRLQGIAAYAMPDPERVFPNVFRRTERGNLVTASPYLNWTNQSILVRRDWMLNVILPYVAAHPSSRLVNGFSDVEKELNRPWWRKQRFPIGLAPGLFTHERVDR</sequence>
<reference evidence="1 2" key="1">
    <citation type="submission" date="2019-11" db="EMBL/GenBank/DDBJ databases">
        <authorList>
            <person name="Zhang J."/>
            <person name="Sun C."/>
        </authorList>
    </citation>
    <scope>NUCLEOTIDE SEQUENCE [LARGE SCALE GENOMIC DNA]</scope>
    <source>
        <strain evidence="2">sp2</strain>
    </source>
</reference>
<keyword evidence="2" id="KW-1185">Reference proteome</keyword>
<evidence type="ECO:0000313" key="1">
    <source>
        <dbReference type="EMBL" id="QGT79314.1"/>
    </source>
</evidence>
<evidence type="ECO:0000313" key="2">
    <source>
        <dbReference type="Proteomes" id="UP000427716"/>
    </source>
</evidence>
<proteinExistence type="predicted"/>
<gene>
    <name evidence="1" type="ORF">GM160_10705</name>
</gene>
<protein>
    <recommendedName>
        <fullName evidence="3">Glycosyltransferase family 2 protein</fullName>
    </recommendedName>
</protein>
<organism evidence="1 2">
    <name type="scientific">Guyparkeria halophila</name>
    <dbReference type="NCBI Taxonomy" id="47960"/>
    <lineage>
        <taxon>Bacteria</taxon>
        <taxon>Pseudomonadati</taxon>
        <taxon>Pseudomonadota</taxon>
        <taxon>Gammaproteobacteria</taxon>
        <taxon>Chromatiales</taxon>
        <taxon>Thioalkalibacteraceae</taxon>
        <taxon>Guyparkeria</taxon>
    </lineage>
</organism>
<name>A0A6I6D735_9GAMM</name>
<dbReference type="RefSeq" id="WP_156575041.1">
    <property type="nucleotide sequence ID" value="NZ_CP046415.1"/>
</dbReference>
<dbReference type="Proteomes" id="UP000427716">
    <property type="component" value="Chromosome"/>
</dbReference>
<accession>A0A6I6D735</accession>
<evidence type="ECO:0008006" key="3">
    <source>
        <dbReference type="Google" id="ProtNLM"/>
    </source>
</evidence>
<dbReference type="KEGG" id="ghl:GM160_10705"/>